<name>A0A072UAI2_MEDTR</name>
<evidence type="ECO:0000313" key="3">
    <source>
        <dbReference type="EMBL" id="KEH22830.1"/>
    </source>
</evidence>
<evidence type="ECO:0000256" key="1">
    <source>
        <dbReference type="SAM" id="MobiDB-lite"/>
    </source>
</evidence>
<accession>A0A072UAI2</accession>
<dbReference type="PANTHER" id="PTHR36777:SF2">
    <property type="entry name" value="EXPRESSED PROTEIN"/>
    <property type="match status" value="1"/>
</dbReference>
<dbReference type="PANTHER" id="PTHR36777">
    <property type="entry name" value="EXPRESSED PROTEIN"/>
    <property type="match status" value="1"/>
</dbReference>
<keyword evidence="2 3" id="KW-0812">Transmembrane</keyword>
<gene>
    <name evidence="5" type="primary">25498433</name>
    <name evidence="3" type="ordered locus">MTR_7g059255</name>
    <name evidence="4" type="ORF">MtrunA17_Chr7g0237811</name>
</gene>
<evidence type="ECO:0000313" key="5">
    <source>
        <dbReference type="EnsemblPlants" id="KEH22830"/>
    </source>
</evidence>
<keyword evidence="2" id="KW-1133">Transmembrane helix</keyword>
<dbReference type="EMBL" id="PSQE01000007">
    <property type="protein sequence ID" value="RHN46028.1"/>
    <property type="molecule type" value="Genomic_DNA"/>
</dbReference>
<dbReference type="Proteomes" id="UP000002051">
    <property type="component" value="Unassembled WGS sequence"/>
</dbReference>
<dbReference type="Proteomes" id="UP000265566">
    <property type="component" value="Chromosome 7"/>
</dbReference>
<evidence type="ECO:0000256" key="2">
    <source>
        <dbReference type="SAM" id="Phobius"/>
    </source>
</evidence>
<proteinExistence type="predicted"/>
<evidence type="ECO:0000313" key="6">
    <source>
        <dbReference type="Proteomes" id="UP000002051"/>
    </source>
</evidence>
<reference evidence="3 6" key="2">
    <citation type="journal article" date="2014" name="BMC Genomics">
        <title>An improved genome release (version Mt4.0) for the model legume Medicago truncatula.</title>
        <authorList>
            <person name="Tang H."/>
            <person name="Krishnakumar V."/>
            <person name="Bidwell S."/>
            <person name="Rosen B."/>
            <person name="Chan A."/>
            <person name="Zhou S."/>
            <person name="Gentzbittel L."/>
            <person name="Childs K.L."/>
            <person name="Yandell M."/>
            <person name="Gundlach H."/>
            <person name="Mayer K.F."/>
            <person name="Schwartz D.C."/>
            <person name="Town C.D."/>
        </authorList>
    </citation>
    <scope>GENOME REANNOTATION</scope>
    <source>
        <strain evidence="3">A17</strain>
        <strain evidence="5 6">cv. Jemalong A17</strain>
    </source>
</reference>
<dbReference type="EnsemblPlants" id="KEH22830">
    <property type="protein sequence ID" value="KEH22830"/>
    <property type="gene ID" value="MTR_7g059255"/>
</dbReference>
<dbReference type="HOGENOM" id="CLU_130609_0_0_1"/>
<reference evidence="4" key="4">
    <citation type="journal article" date="2018" name="Nat. Plants">
        <title>Whole-genome landscape of Medicago truncatula symbiotic genes.</title>
        <authorList>
            <person name="Pecrix Y."/>
            <person name="Gamas P."/>
            <person name="Carrere S."/>
        </authorList>
    </citation>
    <scope>NUCLEOTIDE SEQUENCE</scope>
    <source>
        <tissue evidence="4">Leaves</tissue>
    </source>
</reference>
<evidence type="ECO:0000313" key="4">
    <source>
        <dbReference type="EMBL" id="RHN46028.1"/>
    </source>
</evidence>
<reference evidence="3 6" key="1">
    <citation type="journal article" date="2011" name="Nature">
        <title>The Medicago genome provides insight into the evolution of rhizobial symbioses.</title>
        <authorList>
            <person name="Young N.D."/>
            <person name="Debelle F."/>
            <person name="Oldroyd G.E."/>
            <person name="Geurts R."/>
            <person name="Cannon S.B."/>
            <person name="Udvardi M.K."/>
            <person name="Benedito V.A."/>
            <person name="Mayer K.F."/>
            <person name="Gouzy J."/>
            <person name="Schoof H."/>
            <person name="Van de Peer Y."/>
            <person name="Proost S."/>
            <person name="Cook D.R."/>
            <person name="Meyers B.C."/>
            <person name="Spannagl M."/>
            <person name="Cheung F."/>
            <person name="De Mita S."/>
            <person name="Krishnakumar V."/>
            <person name="Gundlach H."/>
            <person name="Zhou S."/>
            <person name="Mudge J."/>
            <person name="Bharti A.K."/>
            <person name="Murray J.D."/>
            <person name="Naoumkina M.A."/>
            <person name="Rosen B."/>
            <person name="Silverstein K.A."/>
            <person name="Tang H."/>
            <person name="Rombauts S."/>
            <person name="Zhao P.X."/>
            <person name="Zhou P."/>
            <person name="Barbe V."/>
            <person name="Bardou P."/>
            <person name="Bechner M."/>
            <person name="Bellec A."/>
            <person name="Berger A."/>
            <person name="Berges H."/>
            <person name="Bidwell S."/>
            <person name="Bisseling T."/>
            <person name="Choisne N."/>
            <person name="Couloux A."/>
            <person name="Denny R."/>
            <person name="Deshpande S."/>
            <person name="Dai X."/>
            <person name="Doyle J.J."/>
            <person name="Dudez A.M."/>
            <person name="Farmer A.D."/>
            <person name="Fouteau S."/>
            <person name="Franken C."/>
            <person name="Gibelin C."/>
            <person name="Gish J."/>
            <person name="Goldstein S."/>
            <person name="Gonzalez A.J."/>
            <person name="Green P.J."/>
            <person name="Hallab A."/>
            <person name="Hartog M."/>
            <person name="Hua A."/>
            <person name="Humphray S.J."/>
            <person name="Jeong D.H."/>
            <person name="Jing Y."/>
            <person name="Jocker A."/>
            <person name="Kenton S.M."/>
            <person name="Kim D.J."/>
            <person name="Klee K."/>
            <person name="Lai H."/>
            <person name="Lang C."/>
            <person name="Lin S."/>
            <person name="Macmil S.L."/>
            <person name="Magdelenat G."/>
            <person name="Matthews L."/>
            <person name="McCorrison J."/>
            <person name="Monaghan E.L."/>
            <person name="Mun J.H."/>
            <person name="Najar F.Z."/>
            <person name="Nicholson C."/>
            <person name="Noirot C."/>
            <person name="O'Bleness M."/>
            <person name="Paule C.R."/>
            <person name="Poulain J."/>
            <person name="Prion F."/>
            <person name="Qin B."/>
            <person name="Qu C."/>
            <person name="Retzel E.F."/>
            <person name="Riddle C."/>
            <person name="Sallet E."/>
            <person name="Samain S."/>
            <person name="Samson N."/>
            <person name="Sanders I."/>
            <person name="Saurat O."/>
            <person name="Scarpelli C."/>
            <person name="Schiex T."/>
            <person name="Segurens B."/>
            <person name="Severin A.J."/>
            <person name="Sherrier D.J."/>
            <person name="Shi R."/>
            <person name="Sims S."/>
            <person name="Singer S.R."/>
            <person name="Sinharoy S."/>
            <person name="Sterck L."/>
            <person name="Viollet A."/>
            <person name="Wang B.B."/>
            <person name="Wang K."/>
            <person name="Wang M."/>
            <person name="Wang X."/>
            <person name="Warfsmann J."/>
            <person name="Weissenbach J."/>
            <person name="White D.D."/>
            <person name="White J.D."/>
            <person name="Wiley G.B."/>
            <person name="Wincker P."/>
            <person name="Xing Y."/>
            <person name="Yang L."/>
            <person name="Yao Z."/>
            <person name="Ying F."/>
            <person name="Zhai J."/>
            <person name="Zhou L."/>
            <person name="Zuber A."/>
            <person name="Denarie J."/>
            <person name="Dixon R.A."/>
            <person name="May G.D."/>
            <person name="Schwartz D.C."/>
            <person name="Rogers J."/>
            <person name="Quetier F."/>
            <person name="Town C.D."/>
            <person name="Roe B.A."/>
        </authorList>
    </citation>
    <scope>NUCLEOTIDE SEQUENCE [LARGE SCALE GENOMIC DNA]</scope>
    <source>
        <strain evidence="3">A17</strain>
        <strain evidence="5 6">cv. Jemalong A17</strain>
    </source>
</reference>
<protein>
    <submittedName>
        <fullName evidence="3">Transmembrane protein, putative</fullName>
    </submittedName>
</protein>
<dbReference type="Gramene" id="rna40465">
    <property type="protein sequence ID" value="RHN46028.1"/>
    <property type="gene ID" value="gene40465"/>
</dbReference>
<dbReference type="AlphaFoldDB" id="A0A072UAI2"/>
<dbReference type="STRING" id="3880.A0A072UAI2"/>
<sequence length="174" mass="19301">MFANCFVRNFSSVPICCQNQTLAPTHHQFRSPNSLLKLKKQTLLPNTQFKISRSQKPRSNFVVFAEQSNLSKVLQNAWRVGKDGIDAGTNLVPNSVPRPIARISVTFVALSALLFVFKSLLSTAFFILATIGLAYFAYLAFNKDQGPPSGNGGTTTKPMDDPLEEANRIMDKYK</sequence>
<reference evidence="5" key="3">
    <citation type="submission" date="2015-04" db="UniProtKB">
        <authorList>
            <consortium name="EnsemblPlants"/>
        </authorList>
    </citation>
    <scope>IDENTIFICATION</scope>
    <source>
        <strain evidence="5">cv. Jemalong A17</strain>
    </source>
</reference>
<keyword evidence="6" id="KW-1185">Reference proteome</keyword>
<keyword evidence="2" id="KW-0472">Membrane</keyword>
<feature type="compositionally biased region" description="Basic and acidic residues" evidence="1">
    <location>
        <begin position="165"/>
        <end position="174"/>
    </location>
</feature>
<dbReference type="KEGG" id="mtr:25498433"/>
<dbReference type="OrthoDB" id="534175at2759"/>
<feature type="region of interest" description="Disordered" evidence="1">
    <location>
        <begin position="147"/>
        <end position="174"/>
    </location>
</feature>
<dbReference type="EMBL" id="CM001223">
    <property type="protein sequence ID" value="KEH22830.1"/>
    <property type="molecule type" value="Genomic_DNA"/>
</dbReference>
<feature type="transmembrane region" description="Helical" evidence="2">
    <location>
        <begin position="123"/>
        <end position="141"/>
    </location>
</feature>
<organism evidence="3 6">
    <name type="scientific">Medicago truncatula</name>
    <name type="common">Barrel medic</name>
    <name type="synonym">Medicago tribuloides</name>
    <dbReference type="NCBI Taxonomy" id="3880"/>
    <lineage>
        <taxon>Eukaryota</taxon>
        <taxon>Viridiplantae</taxon>
        <taxon>Streptophyta</taxon>
        <taxon>Embryophyta</taxon>
        <taxon>Tracheophyta</taxon>
        <taxon>Spermatophyta</taxon>
        <taxon>Magnoliopsida</taxon>
        <taxon>eudicotyledons</taxon>
        <taxon>Gunneridae</taxon>
        <taxon>Pentapetalae</taxon>
        <taxon>rosids</taxon>
        <taxon>fabids</taxon>
        <taxon>Fabales</taxon>
        <taxon>Fabaceae</taxon>
        <taxon>Papilionoideae</taxon>
        <taxon>50 kb inversion clade</taxon>
        <taxon>NPAAA clade</taxon>
        <taxon>Hologalegina</taxon>
        <taxon>IRL clade</taxon>
        <taxon>Trifolieae</taxon>
        <taxon>Medicago</taxon>
    </lineage>
</organism>